<feature type="region of interest" description="Disordered" evidence="1">
    <location>
        <begin position="1"/>
        <end position="107"/>
    </location>
</feature>
<dbReference type="AlphaFoldDB" id="A0A4Z2EJG0"/>
<dbReference type="EMBL" id="SRLO01006291">
    <property type="protein sequence ID" value="TNN28908.1"/>
    <property type="molecule type" value="Genomic_DNA"/>
</dbReference>
<feature type="compositionally biased region" description="Basic and acidic residues" evidence="1">
    <location>
        <begin position="1"/>
        <end position="23"/>
    </location>
</feature>
<evidence type="ECO:0000313" key="2">
    <source>
        <dbReference type="EMBL" id="TNN28908.1"/>
    </source>
</evidence>
<feature type="compositionally biased region" description="Basic and acidic residues" evidence="1">
    <location>
        <begin position="98"/>
        <end position="107"/>
    </location>
</feature>
<evidence type="ECO:0000256" key="1">
    <source>
        <dbReference type="SAM" id="MobiDB-lite"/>
    </source>
</evidence>
<reference evidence="2 3" key="1">
    <citation type="submission" date="2019-03" db="EMBL/GenBank/DDBJ databases">
        <title>First draft genome of Liparis tanakae, snailfish: a comprehensive survey of snailfish specific genes.</title>
        <authorList>
            <person name="Kim W."/>
            <person name="Song I."/>
            <person name="Jeong J.-H."/>
            <person name="Kim D."/>
            <person name="Kim S."/>
            <person name="Ryu S."/>
            <person name="Song J.Y."/>
            <person name="Lee S.K."/>
        </authorList>
    </citation>
    <scope>NUCLEOTIDE SEQUENCE [LARGE SCALE GENOMIC DNA]</scope>
    <source>
        <tissue evidence="2">Muscle</tissue>
    </source>
</reference>
<proteinExistence type="predicted"/>
<sequence>MERRRRGDGKKESGAKIGNERLQRCGRRPLFPGGERGGGVTRLPEDRGCTAQHGGRRRGSRSTPGGGARGRPPRARPGARRSGNGGQTRGQTRGQAPIRDRSLGDPV</sequence>
<comment type="caution">
    <text evidence="2">The sequence shown here is derived from an EMBL/GenBank/DDBJ whole genome shotgun (WGS) entry which is preliminary data.</text>
</comment>
<gene>
    <name evidence="2" type="ORF">EYF80_060944</name>
</gene>
<keyword evidence="3" id="KW-1185">Reference proteome</keyword>
<name>A0A4Z2EJG0_9TELE</name>
<evidence type="ECO:0000313" key="3">
    <source>
        <dbReference type="Proteomes" id="UP000314294"/>
    </source>
</evidence>
<protein>
    <submittedName>
        <fullName evidence="2">Uncharacterized protein</fullName>
    </submittedName>
</protein>
<accession>A0A4Z2EJG0</accession>
<organism evidence="2 3">
    <name type="scientific">Liparis tanakae</name>
    <name type="common">Tanaka's snailfish</name>
    <dbReference type="NCBI Taxonomy" id="230148"/>
    <lineage>
        <taxon>Eukaryota</taxon>
        <taxon>Metazoa</taxon>
        <taxon>Chordata</taxon>
        <taxon>Craniata</taxon>
        <taxon>Vertebrata</taxon>
        <taxon>Euteleostomi</taxon>
        <taxon>Actinopterygii</taxon>
        <taxon>Neopterygii</taxon>
        <taxon>Teleostei</taxon>
        <taxon>Neoteleostei</taxon>
        <taxon>Acanthomorphata</taxon>
        <taxon>Eupercaria</taxon>
        <taxon>Perciformes</taxon>
        <taxon>Cottioidei</taxon>
        <taxon>Cottales</taxon>
        <taxon>Liparidae</taxon>
        <taxon>Liparis</taxon>
    </lineage>
</organism>
<dbReference type="Proteomes" id="UP000314294">
    <property type="component" value="Unassembled WGS sequence"/>
</dbReference>